<feature type="transmembrane region" description="Helical" evidence="4">
    <location>
        <begin position="272"/>
        <end position="291"/>
    </location>
</feature>
<keyword evidence="3 4" id="KW-0472">Membrane</keyword>
<evidence type="ECO:0000256" key="1">
    <source>
        <dbReference type="ARBA" id="ARBA00022692"/>
    </source>
</evidence>
<gene>
    <name evidence="6" type="ORF">M2350_002782</name>
</gene>
<evidence type="ECO:0000313" key="7">
    <source>
        <dbReference type="Proteomes" id="UP001204798"/>
    </source>
</evidence>
<feature type="transmembrane region" description="Helical" evidence="4">
    <location>
        <begin position="80"/>
        <end position="99"/>
    </location>
</feature>
<dbReference type="PANTHER" id="PTHR23528:SF1">
    <property type="entry name" value="MAJOR FACILITATOR SUPERFAMILY (MFS) PROFILE DOMAIN-CONTAINING PROTEIN"/>
    <property type="match status" value="1"/>
</dbReference>
<feature type="transmembrane region" description="Helical" evidence="4">
    <location>
        <begin position="331"/>
        <end position="349"/>
    </location>
</feature>
<dbReference type="SUPFAM" id="SSF103473">
    <property type="entry name" value="MFS general substrate transporter"/>
    <property type="match status" value="1"/>
</dbReference>
<feature type="transmembrane region" description="Helical" evidence="4">
    <location>
        <begin position="361"/>
        <end position="379"/>
    </location>
</feature>
<feature type="transmembrane region" description="Helical" evidence="4">
    <location>
        <begin position="7"/>
        <end position="25"/>
    </location>
</feature>
<evidence type="ECO:0000256" key="3">
    <source>
        <dbReference type="ARBA" id="ARBA00023136"/>
    </source>
</evidence>
<evidence type="ECO:0000259" key="5">
    <source>
        <dbReference type="PROSITE" id="PS50850"/>
    </source>
</evidence>
<keyword evidence="2 4" id="KW-1133">Transmembrane helix</keyword>
<sequence>MEGVWTFVRLSVWWLPFNCLWTALLTQGMQVRVEHLAPPEAKGGALATLTAIGAALSLASQVFAGPLSDRCSHPLGRRRPFLLVGTFASLPFLFAFAWLENFWFVVISFALLQWFLNLASAPTRALLPDLVPSEKHGSASAQIGMWSLFGQVAGMAGIGILLSPTFWKKLGYEMQKETAETLGLRWFVVSVAVLLLLASVLTATLPDRPAPKSSSSLWQNLVSAYRFPFREHADFLWLLASRFLLNLGFYTAVAFMRWFLADTLKVDDPAKATMELGLLVTVVSVPSVLIGGKLADRMSKRKLCIIAAIVAGVGGLFFVAATNFTMTKLPAILFGAGSGVFAVANWALAVNLMPKGEGGKFFALWQFAFTLPQVFGPAISGKLGDFVNAALGSGVGWRAVLLLCVFEMLVGAILLLKVREIVETK</sequence>
<dbReference type="Pfam" id="PF07690">
    <property type="entry name" value="MFS_1"/>
    <property type="match status" value="1"/>
</dbReference>
<proteinExistence type="predicted"/>
<feature type="transmembrane region" description="Helical" evidence="4">
    <location>
        <begin position="148"/>
        <end position="167"/>
    </location>
</feature>
<reference evidence="6 7" key="1">
    <citation type="submission" date="2022-08" db="EMBL/GenBank/DDBJ databases">
        <title>Bacterial and archaeal communities from various locations to study Microbial Dark Matter (Phase II).</title>
        <authorList>
            <person name="Stepanauskas R."/>
        </authorList>
    </citation>
    <scope>NUCLEOTIDE SEQUENCE [LARGE SCALE GENOMIC DNA]</scope>
    <source>
        <strain evidence="6 7">PD1</strain>
    </source>
</reference>
<dbReference type="EMBL" id="JANUCP010000005">
    <property type="protein sequence ID" value="MCS3920353.1"/>
    <property type="molecule type" value="Genomic_DNA"/>
</dbReference>
<feature type="transmembrane region" description="Helical" evidence="4">
    <location>
        <begin position="303"/>
        <end position="325"/>
    </location>
</feature>
<feature type="transmembrane region" description="Helical" evidence="4">
    <location>
        <begin position="105"/>
        <end position="127"/>
    </location>
</feature>
<dbReference type="InterPro" id="IPR011701">
    <property type="entry name" value="MFS"/>
</dbReference>
<dbReference type="PROSITE" id="PS50850">
    <property type="entry name" value="MFS"/>
    <property type="match status" value="1"/>
</dbReference>
<keyword evidence="1 4" id="KW-0812">Transmembrane</keyword>
<comment type="caution">
    <text evidence="6">The sequence shown here is derived from an EMBL/GenBank/DDBJ whole genome shotgun (WGS) entry which is preliminary data.</text>
</comment>
<name>A0ABT2ETY0_9BACT</name>
<feature type="transmembrane region" description="Helical" evidence="4">
    <location>
        <begin position="399"/>
        <end position="416"/>
    </location>
</feature>
<feature type="transmembrane region" description="Helical" evidence="4">
    <location>
        <begin position="187"/>
        <end position="205"/>
    </location>
</feature>
<accession>A0ABT2ETY0</accession>
<dbReference type="RefSeq" id="WP_259099243.1">
    <property type="nucleotide sequence ID" value="NZ_CP130454.1"/>
</dbReference>
<feature type="transmembrane region" description="Helical" evidence="4">
    <location>
        <begin position="45"/>
        <end position="68"/>
    </location>
</feature>
<evidence type="ECO:0000256" key="2">
    <source>
        <dbReference type="ARBA" id="ARBA00022989"/>
    </source>
</evidence>
<dbReference type="Gene3D" id="1.20.1250.20">
    <property type="entry name" value="MFS general substrate transporter like domains"/>
    <property type="match status" value="1"/>
</dbReference>
<evidence type="ECO:0000313" key="6">
    <source>
        <dbReference type="EMBL" id="MCS3920353.1"/>
    </source>
</evidence>
<protein>
    <submittedName>
        <fullName evidence="6">MFS family permease</fullName>
    </submittedName>
</protein>
<dbReference type="InterPro" id="IPR036259">
    <property type="entry name" value="MFS_trans_sf"/>
</dbReference>
<dbReference type="Proteomes" id="UP001204798">
    <property type="component" value="Unassembled WGS sequence"/>
</dbReference>
<keyword evidence="7" id="KW-1185">Reference proteome</keyword>
<dbReference type="InterPro" id="IPR020846">
    <property type="entry name" value="MFS_dom"/>
</dbReference>
<feature type="domain" description="Major facilitator superfamily (MFS) profile" evidence="5">
    <location>
        <begin position="234"/>
        <end position="425"/>
    </location>
</feature>
<dbReference type="PANTHER" id="PTHR23528">
    <property type="match status" value="1"/>
</dbReference>
<evidence type="ECO:0000256" key="4">
    <source>
        <dbReference type="SAM" id="Phobius"/>
    </source>
</evidence>
<feature type="transmembrane region" description="Helical" evidence="4">
    <location>
        <begin position="235"/>
        <end position="260"/>
    </location>
</feature>
<organism evidence="6 7">
    <name type="scientific">Candidatus Fervidibacter sacchari</name>
    <dbReference type="NCBI Taxonomy" id="1448929"/>
    <lineage>
        <taxon>Bacteria</taxon>
        <taxon>Candidatus Fervidibacterota</taxon>
        <taxon>Candidatus Fervidibacter</taxon>
    </lineage>
</organism>